<keyword evidence="5 7" id="KW-0378">Hydrolase</keyword>
<dbReference type="OMA" id="EPVSSHF"/>
<comment type="catalytic activity">
    <reaction evidence="7">
        <text>(6S)-5,6,7,8-tetrahydrofolyl-(gamma-L-Glu)(n) + (n-1) H2O = (6S)-5,6,7,8-tetrahydrofolate + (n-1) L-glutamate</text>
        <dbReference type="Rhea" id="RHEA:56784"/>
        <dbReference type="Rhea" id="RHEA-COMP:14738"/>
        <dbReference type="ChEBI" id="CHEBI:15377"/>
        <dbReference type="ChEBI" id="CHEBI:29985"/>
        <dbReference type="ChEBI" id="CHEBI:57453"/>
        <dbReference type="ChEBI" id="CHEBI:141005"/>
        <dbReference type="EC" id="3.4.19.9"/>
    </reaction>
</comment>
<evidence type="ECO:0000256" key="7">
    <source>
        <dbReference type="PROSITE-ProRule" id="PRU00607"/>
    </source>
</evidence>
<dbReference type="Pfam" id="PF07722">
    <property type="entry name" value="Peptidase_C26"/>
    <property type="match status" value="1"/>
</dbReference>
<evidence type="ECO:0000256" key="5">
    <source>
        <dbReference type="ARBA" id="ARBA00022801"/>
    </source>
</evidence>
<evidence type="ECO:0000313" key="9">
    <source>
        <dbReference type="EMBL" id="EDO34271.1"/>
    </source>
</evidence>
<dbReference type="PANTHER" id="PTHR11315:SF0">
    <property type="entry name" value="FOLATE GAMMA-GLUTAMYL HYDROLASE"/>
    <property type="match status" value="1"/>
</dbReference>
<dbReference type="GO" id="GO:0005576">
    <property type="term" value="C:extracellular region"/>
    <property type="evidence" value="ECO:0007669"/>
    <property type="project" value="UniProtKB-SubCell"/>
</dbReference>
<evidence type="ECO:0000256" key="1">
    <source>
        <dbReference type="ARBA" id="ARBA00004239"/>
    </source>
</evidence>
<evidence type="ECO:0000313" key="10">
    <source>
        <dbReference type="Proteomes" id="UP000001593"/>
    </source>
</evidence>
<dbReference type="eggNOG" id="KOG1559">
    <property type="taxonomic scope" value="Eukaryota"/>
</dbReference>
<feature type="signal peptide" evidence="8">
    <location>
        <begin position="1"/>
        <end position="20"/>
    </location>
</feature>
<dbReference type="PhylomeDB" id="A7SPT7"/>
<dbReference type="FunFam" id="3.40.50.880:FF:000024">
    <property type="entry name" value="Folate gamma-glutamyl hydrolase"/>
    <property type="match status" value="1"/>
</dbReference>
<dbReference type="InterPro" id="IPR011697">
    <property type="entry name" value="Peptidase_C26"/>
</dbReference>
<dbReference type="MEROPS" id="C26.001"/>
<dbReference type="GO" id="GO:0046900">
    <property type="term" value="P:tetrahydrofolylpolyglutamate metabolic process"/>
    <property type="evidence" value="ECO:0000318"/>
    <property type="project" value="GO_Central"/>
</dbReference>
<dbReference type="PROSITE" id="PS51275">
    <property type="entry name" value="PEPTIDASE_C26_GGH"/>
    <property type="match status" value="1"/>
</dbReference>
<reference evidence="9 10" key="1">
    <citation type="journal article" date="2007" name="Science">
        <title>Sea anemone genome reveals ancestral eumetazoan gene repertoire and genomic organization.</title>
        <authorList>
            <person name="Putnam N.H."/>
            <person name="Srivastava M."/>
            <person name="Hellsten U."/>
            <person name="Dirks B."/>
            <person name="Chapman J."/>
            <person name="Salamov A."/>
            <person name="Terry A."/>
            <person name="Shapiro H."/>
            <person name="Lindquist E."/>
            <person name="Kapitonov V.V."/>
            <person name="Jurka J."/>
            <person name="Genikhovich G."/>
            <person name="Grigoriev I.V."/>
            <person name="Lucas S.M."/>
            <person name="Steele R.E."/>
            <person name="Finnerty J.R."/>
            <person name="Technau U."/>
            <person name="Martindale M.Q."/>
            <person name="Rokhsar D.S."/>
        </authorList>
    </citation>
    <scope>NUCLEOTIDE SEQUENCE [LARGE SCALE GENOMIC DNA]</scope>
    <source>
        <strain evidence="10">CH2 X CH6</strain>
    </source>
</reference>
<evidence type="ECO:0000256" key="8">
    <source>
        <dbReference type="SAM" id="SignalP"/>
    </source>
</evidence>
<dbReference type="GO" id="GO:0034722">
    <property type="term" value="F:gamma-glutamyl-peptidase activity"/>
    <property type="evidence" value="ECO:0000318"/>
    <property type="project" value="GO_Central"/>
</dbReference>
<dbReference type="InterPro" id="IPR029062">
    <property type="entry name" value="Class_I_gatase-like"/>
</dbReference>
<protein>
    <recommendedName>
        <fullName evidence="7">folate gamma-glutamyl hydrolase</fullName>
        <ecNumber evidence="7">3.4.19.9</ecNumber>
    </recommendedName>
</protein>
<dbReference type="InParanoid" id="A7SPT7"/>
<dbReference type="HOGENOM" id="CLU_058704_1_1_1"/>
<dbReference type="EMBL" id="DS469737">
    <property type="protein sequence ID" value="EDO34271.1"/>
    <property type="molecule type" value="Genomic_DNA"/>
</dbReference>
<dbReference type="SUPFAM" id="SSF52317">
    <property type="entry name" value="Class I glutamine amidotransferase-like"/>
    <property type="match status" value="1"/>
</dbReference>
<feature type="active site" evidence="7">
    <location>
        <position position="239"/>
    </location>
</feature>
<dbReference type="EC" id="3.4.19.9" evidence="7"/>
<feature type="active site" description="Proton donor" evidence="6">
    <location>
        <position position="239"/>
    </location>
</feature>
<sequence>MAVFNFRIVFITFLLAKVHSLSVEEVKTHRPIIGILAEKVYGSSSKSYIAASYVKYIESAGGRVVPIFPDMSEDKLEKLFYSINGVLFPGGGVDLSKSGYAKNGKFLYNMALKAYDKGDIFPVWGSCLGFELLTVITSDDKVALSRVDAENLPLPLNFSEGFRGSRLFADAPDGLIKAVQTSNITLNNHHYALAPGDFGKNDALSSFYKVLSTNVDRKGKEFISTVEGIKYPVYGVQWHPEKNQFEWSRREDIPHSKEAIQIGQYMANFLVNQARMNDHHFPSTSEEDAALIYNYNSTFTGKHSNFMQCYYFEQ</sequence>
<evidence type="ECO:0000256" key="6">
    <source>
        <dbReference type="PIRSR" id="PIRSR615527-1"/>
    </source>
</evidence>
<organism evidence="9 10">
    <name type="scientific">Nematostella vectensis</name>
    <name type="common">Starlet sea anemone</name>
    <dbReference type="NCBI Taxonomy" id="45351"/>
    <lineage>
        <taxon>Eukaryota</taxon>
        <taxon>Metazoa</taxon>
        <taxon>Cnidaria</taxon>
        <taxon>Anthozoa</taxon>
        <taxon>Hexacorallia</taxon>
        <taxon>Actiniaria</taxon>
        <taxon>Edwardsiidae</taxon>
        <taxon>Nematostella</taxon>
    </lineage>
</organism>
<evidence type="ECO:0000256" key="2">
    <source>
        <dbReference type="ARBA" id="ARBA00011083"/>
    </source>
</evidence>
<comment type="subcellular location">
    <subcellularLocation>
        <location evidence="1">Secreted</location>
        <location evidence="1">Extracellular space</location>
    </subcellularLocation>
</comment>
<dbReference type="PROSITE" id="PS51273">
    <property type="entry name" value="GATASE_TYPE_1"/>
    <property type="match status" value="1"/>
</dbReference>
<keyword evidence="10" id="KW-1185">Reference proteome</keyword>
<feature type="chain" id="PRO_5002712205" description="folate gamma-glutamyl hydrolase" evidence="8">
    <location>
        <begin position="21"/>
        <end position="314"/>
    </location>
</feature>
<dbReference type="OrthoDB" id="64220at2759"/>
<evidence type="ECO:0000256" key="4">
    <source>
        <dbReference type="ARBA" id="ARBA00022729"/>
    </source>
</evidence>
<dbReference type="KEGG" id="nve:5505604"/>
<dbReference type="Proteomes" id="UP000001593">
    <property type="component" value="Unassembled WGS sequence"/>
</dbReference>
<dbReference type="AlphaFoldDB" id="A7SPT7"/>
<dbReference type="GO" id="GO:0005773">
    <property type="term" value="C:vacuole"/>
    <property type="evidence" value="ECO:0000318"/>
    <property type="project" value="GO_Central"/>
</dbReference>
<keyword evidence="4 8" id="KW-0732">Signal</keyword>
<accession>A7SPT7</accession>
<feature type="active site" description="Nucleophile" evidence="6 7">
    <location>
        <position position="127"/>
    </location>
</feature>
<name>A7SPT7_NEMVE</name>
<comment type="similarity">
    <text evidence="2">Belongs to the peptidase C26 family.</text>
</comment>
<keyword evidence="3" id="KW-0964">Secreted</keyword>
<gene>
    <name evidence="9" type="ORF">NEMVEDRAFT_v1g246653</name>
</gene>
<evidence type="ECO:0000256" key="3">
    <source>
        <dbReference type="ARBA" id="ARBA00022525"/>
    </source>
</evidence>
<dbReference type="InterPro" id="IPR015527">
    <property type="entry name" value="Pept_C26_g-glut_hydrolase"/>
</dbReference>
<proteinExistence type="inferred from homology"/>
<dbReference type="Gene3D" id="3.40.50.880">
    <property type="match status" value="1"/>
</dbReference>
<dbReference type="PANTHER" id="PTHR11315">
    <property type="entry name" value="PROTEASE FAMILY C26 GAMMA-GLUTAMYL HYDROLASE"/>
    <property type="match status" value="1"/>
</dbReference>